<dbReference type="Proteomes" id="UP000827976">
    <property type="component" value="Chromosome 18"/>
</dbReference>
<evidence type="ECO:0000313" key="1">
    <source>
        <dbReference type="EMBL" id="KAH7655961.1"/>
    </source>
</evidence>
<gene>
    <name evidence="1" type="ORF">IHE45_18G047100</name>
</gene>
<dbReference type="EMBL" id="CM037028">
    <property type="protein sequence ID" value="KAH7655961.1"/>
    <property type="molecule type" value="Genomic_DNA"/>
</dbReference>
<name>A0ACB7U6R4_DIOAL</name>
<comment type="caution">
    <text evidence="1">The sequence shown here is derived from an EMBL/GenBank/DDBJ whole genome shotgun (WGS) entry which is preliminary data.</text>
</comment>
<sequence length="150" mass="17631">MLAKQGWRKLHHGTDLISRIFKAKYFPDGNFFNATLGHNLSYTWRSILSSRWLLQKGCRWRIGVGTQMHAWEDAWLPDVKDFHVQTEGNSVIGDICVADLMIFNSKEWDVELVQELFNERDASLIYKILPARDDEDLLIRHHSKKKTYIK</sequence>
<organism evidence="1 2">
    <name type="scientific">Dioscorea alata</name>
    <name type="common">Purple yam</name>
    <dbReference type="NCBI Taxonomy" id="55571"/>
    <lineage>
        <taxon>Eukaryota</taxon>
        <taxon>Viridiplantae</taxon>
        <taxon>Streptophyta</taxon>
        <taxon>Embryophyta</taxon>
        <taxon>Tracheophyta</taxon>
        <taxon>Spermatophyta</taxon>
        <taxon>Magnoliopsida</taxon>
        <taxon>Liliopsida</taxon>
        <taxon>Dioscoreales</taxon>
        <taxon>Dioscoreaceae</taxon>
        <taxon>Dioscorea</taxon>
    </lineage>
</organism>
<reference evidence="2" key="1">
    <citation type="journal article" date="2022" name="Nat. Commun.">
        <title>Chromosome evolution and the genetic basis of agronomically important traits in greater yam.</title>
        <authorList>
            <person name="Bredeson J.V."/>
            <person name="Lyons J.B."/>
            <person name="Oniyinde I.O."/>
            <person name="Okereke N.R."/>
            <person name="Kolade O."/>
            <person name="Nnabue I."/>
            <person name="Nwadili C.O."/>
            <person name="Hribova E."/>
            <person name="Parker M."/>
            <person name="Nwogha J."/>
            <person name="Shu S."/>
            <person name="Carlson J."/>
            <person name="Kariba R."/>
            <person name="Muthemba S."/>
            <person name="Knop K."/>
            <person name="Barton G.J."/>
            <person name="Sherwood A.V."/>
            <person name="Lopez-Montes A."/>
            <person name="Asiedu R."/>
            <person name="Jamnadass R."/>
            <person name="Muchugi A."/>
            <person name="Goodstein D."/>
            <person name="Egesi C.N."/>
            <person name="Featherston J."/>
            <person name="Asfaw A."/>
            <person name="Simpson G.G."/>
            <person name="Dolezel J."/>
            <person name="Hendre P.S."/>
            <person name="Van Deynze A."/>
            <person name="Kumar P.L."/>
            <person name="Obidiegwu J.E."/>
            <person name="Bhattacharjee R."/>
            <person name="Rokhsar D.S."/>
        </authorList>
    </citation>
    <scope>NUCLEOTIDE SEQUENCE [LARGE SCALE GENOMIC DNA]</scope>
    <source>
        <strain evidence="2">cv. TDa95/00328</strain>
    </source>
</reference>
<proteinExistence type="predicted"/>
<evidence type="ECO:0000313" key="2">
    <source>
        <dbReference type="Proteomes" id="UP000827976"/>
    </source>
</evidence>
<protein>
    <submittedName>
        <fullName evidence="1">Uncharacterized protein</fullName>
    </submittedName>
</protein>
<accession>A0ACB7U6R4</accession>
<keyword evidence="2" id="KW-1185">Reference proteome</keyword>